<organism evidence="1 2">
    <name type="scientific">Penstemon smallii</name>
    <dbReference type="NCBI Taxonomy" id="265156"/>
    <lineage>
        <taxon>Eukaryota</taxon>
        <taxon>Viridiplantae</taxon>
        <taxon>Streptophyta</taxon>
        <taxon>Embryophyta</taxon>
        <taxon>Tracheophyta</taxon>
        <taxon>Spermatophyta</taxon>
        <taxon>Magnoliopsida</taxon>
        <taxon>eudicotyledons</taxon>
        <taxon>Gunneridae</taxon>
        <taxon>Pentapetalae</taxon>
        <taxon>asterids</taxon>
        <taxon>lamiids</taxon>
        <taxon>Lamiales</taxon>
        <taxon>Plantaginaceae</taxon>
        <taxon>Cheloneae</taxon>
        <taxon>Penstemon</taxon>
    </lineage>
</organism>
<evidence type="ECO:0000313" key="2">
    <source>
        <dbReference type="Proteomes" id="UP001634393"/>
    </source>
</evidence>
<comment type="caution">
    <text evidence="1">The sequence shown here is derived from an EMBL/GenBank/DDBJ whole genome shotgun (WGS) entry which is preliminary data.</text>
</comment>
<reference evidence="1 2" key="1">
    <citation type="submission" date="2024-12" db="EMBL/GenBank/DDBJ databases">
        <title>The unique morphological basis and parallel evolutionary history of personate flowers in Penstemon.</title>
        <authorList>
            <person name="Depatie T.H."/>
            <person name="Wessinger C.A."/>
        </authorList>
    </citation>
    <scope>NUCLEOTIDE SEQUENCE [LARGE SCALE GENOMIC DNA]</scope>
    <source>
        <strain evidence="1">WTNN_2</strain>
        <tissue evidence="1">Leaf</tissue>
    </source>
</reference>
<keyword evidence="2" id="KW-1185">Reference proteome</keyword>
<dbReference type="Proteomes" id="UP001634393">
    <property type="component" value="Unassembled WGS sequence"/>
</dbReference>
<gene>
    <name evidence="1" type="ORF">ACJIZ3_013842</name>
</gene>
<proteinExistence type="predicted"/>
<accession>A0ABD3RHT9</accession>
<dbReference type="EMBL" id="JBJXBP010000008">
    <property type="protein sequence ID" value="KAL3812574.1"/>
    <property type="molecule type" value="Genomic_DNA"/>
</dbReference>
<sequence length="47" mass="5481">MSRLQKIVALSTTEADLCKLQQLVRISLQNLLNEFIMRKISECFLKL</sequence>
<dbReference type="AlphaFoldDB" id="A0ABD3RHT9"/>
<protein>
    <submittedName>
        <fullName evidence="1">Uncharacterized protein</fullName>
    </submittedName>
</protein>
<evidence type="ECO:0000313" key="1">
    <source>
        <dbReference type="EMBL" id="KAL3812574.1"/>
    </source>
</evidence>
<name>A0ABD3RHT9_9LAMI</name>